<gene>
    <name evidence="3" type="ORF">FHP08_06580</name>
</gene>
<dbReference type="EMBL" id="VDUY01000002">
    <property type="protein sequence ID" value="TXL67269.1"/>
    <property type="molecule type" value="Genomic_DNA"/>
</dbReference>
<evidence type="ECO:0000313" key="3">
    <source>
        <dbReference type="EMBL" id="TXL67269.1"/>
    </source>
</evidence>
<keyword evidence="1" id="KW-0175">Coiled coil</keyword>
<feature type="region of interest" description="Disordered" evidence="2">
    <location>
        <begin position="214"/>
        <end position="251"/>
    </location>
</feature>
<evidence type="ECO:0000256" key="2">
    <source>
        <dbReference type="SAM" id="MobiDB-lite"/>
    </source>
</evidence>
<keyword evidence="4" id="KW-1185">Reference proteome</keyword>
<proteinExistence type="predicted"/>
<evidence type="ECO:0000313" key="4">
    <source>
        <dbReference type="Proteomes" id="UP000321548"/>
    </source>
</evidence>
<dbReference type="OrthoDB" id="8781373at2"/>
<reference evidence="3 4" key="1">
    <citation type="submission" date="2019-06" db="EMBL/GenBank/DDBJ databases">
        <title>Quisquiliibacterium sp. nov., isolated from a maize field.</title>
        <authorList>
            <person name="Lin S.-Y."/>
            <person name="Tsai C.-F."/>
            <person name="Young C.-C."/>
        </authorList>
    </citation>
    <scope>NUCLEOTIDE SEQUENCE [LARGE SCALE GENOMIC DNA]</scope>
    <source>
        <strain evidence="3 4">CC-CFT501</strain>
    </source>
</reference>
<comment type="caution">
    <text evidence="3">The sequence shown here is derived from an EMBL/GenBank/DDBJ whole genome shotgun (WGS) entry which is preliminary data.</text>
</comment>
<organism evidence="3 4">
    <name type="scientific">Zeimonas arvi</name>
    <dbReference type="NCBI Taxonomy" id="2498847"/>
    <lineage>
        <taxon>Bacteria</taxon>
        <taxon>Pseudomonadati</taxon>
        <taxon>Pseudomonadota</taxon>
        <taxon>Betaproteobacteria</taxon>
        <taxon>Burkholderiales</taxon>
        <taxon>Burkholderiaceae</taxon>
        <taxon>Zeimonas</taxon>
    </lineage>
</organism>
<evidence type="ECO:0000256" key="1">
    <source>
        <dbReference type="SAM" id="Coils"/>
    </source>
</evidence>
<accession>A0A5C8P0X4</accession>
<feature type="coiled-coil region" evidence="1">
    <location>
        <begin position="53"/>
        <end position="87"/>
    </location>
</feature>
<protein>
    <submittedName>
        <fullName evidence="3">Uncharacterized protein</fullName>
    </submittedName>
</protein>
<sequence>MGKLLKMSAVPAGIREAALRIGDAAVADHPDVVASRARLAAASARYADELEPRQSTLAAVHALQAEREQAERQIEAALAQREALAVAIADAESPPQAYDELLARVNAGRRCIERTPLALPTIEQRARAVADLLGRAAELESDAQRAASHHSLGEDPTRSGRRRMVAPVTTSVVASRKQRPPFDHRTFREAIVAGGRWTPELRAKQAAAIHRWRPWSRSTGPRTADGKAVAAANGPRHPMRVRQGTESEGGR</sequence>
<dbReference type="Proteomes" id="UP000321548">
    <property type="component" value="Unassembled WGS sequence"/>
</dbReference>
<name>A0A5C8P0X4_9BURK</name>
<dbReference type="AlphaFoldDB" id="A0A5C8P0X4"/>
<dbReference type="RefSeq" id="WP_147703517.1">
    <property type="nucleotide sequence ID" value="NZ_VDUY01000002.1"/>
</dbReference>
<feature type="region of interest" description="Disordered" evidence="2">
    <location>
        <begin position="141"/>
        <end position="179"/>
    </location>
</feature>